<dbReference type="PANTHER" id="PTHR33515:SF1">
    <property type="entry name" value="RIBOSOME-BINDING FACTOR A, CHLOROPLASTIC-RELATED"/>
    <property type="match status" value="1"/>
</dbReference>
<evidence type="ECO:0000256" key="1">
    <source>
        <dbReference type="ARBA" id="ARBA00022517"/>
    </source>
</evidence>
<dbReference type="eggNOG" id="COG0858">
    <property type="taxonomic scope" value="Bacteria"/>
</dbReference>
<protein>
    <recommendedName>
        <fullName evidence="2">Ribosome-binding factor A</fullName>
    </recommendedName>
</protein>
<dbReference type="GO" id="GO:0005829">
    <property type="term" value="C:cytosol"/>
    <property type="evidence" value="ECO:0007669"/>
    <property type="project" value="TreeGrafter"/>
</dbReference>
<dbReference type="HAMAP" id="MF_00003">
    <property type="entry name" value="RbfA"/>
    <property type="match status" value="1"/>
</dbReference>
<sequence>MARTNPRSARIAGVIQRVVATAVATDLHDPRLKSVTITEVRVTNDMQIARIYWTQLGDEGRAQGERKRAAAALKQASGHLRTLVGRSTGLRLTPQLEFIFDQVPAQATEVEDVLAVARKRDKELEKLRQAAHYAGDPDPYKHDDDQHSQRGNDKYGADKYGADPADRDSSSSYSDSDNDANSATQAEK</sequence>
<evidence type="ECO:0000313" key="4">
    <source>
        <dbReference type="EMBL" id="EFG26651.1"/>
    </source>
</evidence>
<dbReference type="HOGENOM" id="CLU_089475_0_1_11"/>
<dbReference type="Gene3D" id="3.30.300.20">
    <property type="match status" value="1"/>
</dbReference>
<comment type="subunit">
    <text evidence="2">Monomer. Binds 30S ribosomal subunits, but not 50S ribosomal subunits or 70S ribosomes.</text>
</comment>
<evidence type="ECO:0000256" key="2">
    <source>
        <dbReference type="HAMAP-Rule" id="MF_00003"/>
    </source>
</evidence>
<dbReference type="InterPro" id="IPR023799">
    <property type="entry name" value="RbfA_dom_sf"/>
</dbReference>
<dbReference type="Pfam" id="PF02033">
    <property type="entry name" value="RBFA"/>
    <property type="match status" value="1"/>
</dbReference>
<proteinExistence type="inferred from homology"/>
<dbReference type="PANTHER" id="PTHR33515">
    <property type="entry name" value="RIBOSOME-BINDING FACTOR A, CHLOROPLASTIC-RELATED"/>
    <property type="match status" value="1"/>
</dbReference>
<dbReference type="EMBL" id="ADCX01000002">
    <property type="protein sequence ID" value="EFG26651.1"/>
    <property type="molecule type" value="Genomic_DNA"/>
</dbReference>
<dbReference type="PROSITE" id="PS01319">
    <property type="entry name" value="RBFA"/>
    <property type="match status" value="1"/>
</dbReference>
<comment type="function">
    <text evidence="2">One of several proteins that assist in the late maturation steps of the functional core of the 30S ribosomal subunit. Associates with free 30S ribosomal subunits (but not with 30S subunits that are part of 70S ribosomes or polysomes). Required for efficient processing of 16S rRNA. May interact with the 5'-terminal helix region of 16S rRNA.</text>
</comment>
<feature type="region of interest" description="Disordered" evidence="3">
    <location>
        <begin position="131"/>
        <end position="188"/>
    </location>
</feature>
<dbReference type="RefSeq" id="WP_006292614.1">
    <property type="nucleotide sequence ID" value="NZ_GG770225.1"/>
</dbReference>
<comment type="similarity">
    <text evidence="2">Belongs to the RbfA family.</text>
</comment>
<reference evidence="4 5" key="1">
    <citation type="submission" date="2012-01" db="EMBL/GenBank/DDBJ databases">
        <title>The Genome Sequence of Scardovia inopinata F0304.</title>
        <authorList>
            <consortium name="The Broad Institute Genome Sequencing Platform"/>
            <person name="Earl A."/>
            <person name="Ward D."/>
            <person name="Feldgarden M."/>
            <person name="Gevers D."/>
            <person name="Izard J."/>
            <person name="Baranova O.V."/>
            <person name="Blanton J.M."/>
            <person name="Tanner A.C."/>
            <person name="Dewhirst F.E."/>
            <person name="Young S.K."/>
            <person name="Zeng Q."/>
            <person name="Gargeya S."/>
            <person name="Fitzgerald M."/>
            <person name="Haas B."/>
            <person name="Abouelleil A."/>
            <person name="Alvarado L."/>
            <person name="Arachchi H.M."/>
            <person name="Berlin A."/>
            <person name="Chapman S.B."/>
            <person name="Gearin G."/>
            <person name="Goldberg J."/>
            <person name="Griggs A."/>
            <person name="Gujja S."/>
            <person name="Hansen M."/>
            <person name="Heiman D."/>
            <person name="Howarth C."/>
            <person name="Larimer J."/>
            <person name="Lui A."/>
            <person name="MacDonald P.J."/>
            <person name="McCowen C."/>
            <person name="Montmayeur A."/>
            <person name="Murphy C."/>
            <person name="Neiman D."/>
            <person name="Pearson M."/>
            <person name="Priest M."/>
            <person name="Roberts A."/>
            <person name="Saif S."/>
            <person name="Shea T."/>
            <person name="Sisk P."/>
            <person name="Stolte C."/>
            <person name="Sykes S."/>
            <person name="Wortman J."/>
            <person name="Nusbaum C."/>
            <person name="Birren B."/>
        </authorList>
    </citation>
    <scope>NUCLEOTIDE SEQUENCE [LARGE SCALE GENOMIC DNA]</scope>
    <source>
        <strain evidence="4 5">F0304</strain>
    </source>
</reference>
<name>W5II15_SCAIO</name>
<gene>
    <name evidence="2" type="primary">rbfA</name>
    <name evidence="4" type="ORF">HMPREF9020_00276</name>
</gene>
<feature type="compositionally biased region" description="Basic and acidic residues" evidence="3">
    <location>
        <begin position="138"/>
        <end position="169"/>
    </location>
</feature>
<comment type="subcellular location">
    <subcellularLocation>
        <location evidence="2">Cytoplasm</location>
    </subcellularLocation>
</comment>
<feature type="compositionally biased region" description="Low complexity" evidence="3">
    <location>
        <begin position="170"/>
        <end position="188"/>
    </location>
</feature>
<keyword evidence="1 2" id="KW-0690">Ribosome biogenesis</keyword>
<dbReference type="GO" id="GO:0030490">
    <property type="term" value="P:maturation of SSU-rRNA"/>
    <property type="evidence" value="ECO:0007669"/>
    <property type="project" value="UniProtKB-UniRule"/>
</dbReference>
<evidence type="ECO:0000256" key="3">
    <source>
        <dbReference type="SAM" id="MobiDB-lite"/>
    </source>
</evidence>
<accession>W5II15</accession>
<organism evidence="4 5">
    <name type="scientific">Scardovia inopinata F0304</name>
    <dbReference type="NCBI Taxonomy" id="641146"/>
    <lineage>
        <taxon>Bacteria</taxon>
        <taxon>Bacillati</taxon>
        <taxon>Actinomycetota</taxon>
        <taxon>Actinomycetes</taxon>
        <taxon>Bifidobacteriales</taxon>
        <taxon>Bifidobacteriaceae</taxon>
        <taxon>Scardovia</taxon>
    </lineage>
</organism>
<dbReference type="GO" id="GO:0043024">
    <property type="term" value="F:ribosomal small subunit binding"/>
    <property type="evidence" value="ECO:0007669"/>
    <property type="project" value="TreeGrafter"/>
</dbReference>
<dbReference type="AlphaFoldDB" id="W5II15"/>
<dbReference type="NCBIfam" id="TIGR00082">
    <property type="entry name" value="rbfA"/>
    <property type="match status" value="1"/>
</dbReference>
<dbReference type="SUPFAM" id="SSF89919">
    <property type="entry name" value="Ribosome-binding factor A, RbfA"/>
    <property type="match status" value="1"/>
</dbReference>
<evidence type="ECO:0000313" key="5">
    <source>
        <dbReference type="Proteomes" id="UP000005777"/>
    </source>
</evidence>
<dbReference type="InterPro" id="IPR020053">
    <property type="entry name" value="Ribosome-bd_factorA_CS"/>
</dbReference>
<dbReference type="InterPro" id="IPR015946">
    <property type="entry name" value="KH_dom-like_a/b"/>
</dbReference>
<comment type="caution">
    <text evidence="4">The sequence shown here is derived from an EMBL/GenBank/DDBJ whole genome shotgun (WGS) entry which is preliminary data.</text>
</comment>
<dbReference type="InterPro" id="IPR000238">
    <property type="entry name" value="RbfA"/>
</dbReference>
<dbReference type="Proteomes" id="UP000005777">
    <property type="component" value="Unassembled WGS sequence"/>
</dbReference>
<keyword evidence="2" id="KW-0963">Cytoplasm</keyword>
<keyword evidence="5" id="KW-1185">Reference proteome</keyword>